<keyword evidence="1" id="KW-0175">Coiled coil</keyword>
<keyword evidence="3" id="KW-0472">Membrane</keyword>
<reference evidence="4 5" key="1">
    <citation type="submission" date="2024-11" db="EMBL/GenBank/DDBJ databases">
        <title>A near-complete genome assembly of Cinchona calisaya.</title>
        <authorList>
            <person name="Lian D.C."/>
            <person name="Zhao X.W."/>
            <person name="Wei L."/>
        </authorList>
    </citation>
    <scope>NUCLEOTIDE SEQUENCE [LARGE SCALE GENOMIC DNA]</scope>
    <source>
        <tissue evidence="4">Nenye</tissue>
    </source>
</reference>
<feature type="compositionally biased region" description="Polar residues" evidence="2">
    <location>
        <begin position="149"/>
        <end position="158"/>
    </location>
</feature>
<evidence type="ECO:0000313" key="5">
    <source>
        <dbReference type="Proteomes" id="UP001630127"/>
    </source>
</evidence>
<keyword evidence="5" id="KW-1185">Reference proteome</keyword>
<dbReference type="EMBL" id="JBJUIK010000011">
    <property type="protein sequence ID" value="KAL3513827.1"/>
    <property type="molecule type" value="Genomic_DNA"/>
</dbReference>
<keyword evidence="3" id="KW-0812">Transmembrane</keyword>
<feature type="compositionally biased region" description="Basic and acidic residues" evidence="2">
    <location>
        <begin position="208"/>
        <end position="225"/>
    </location>
</feature>
<dbReference type="Proteomes" id="UP001630127">
    <property type="component" value="Unassembled WGS sequence"/>
</dbReference>
<feature type="region of interest" description="Disordered" evidence="2">
    <location>
        <begin position="96"/>
        <end position="172"/>
    </location>
</feature>
<evidence type="ECO:0000256" key="2">
    <source>
        <dbReference type="SAM" id="MobiDB-lite"/>
    </source>
</evidence>
<comment type="caution">
    <text evidence="4">The sequence shown here is derived from an EMBL/GenBank/DDBJ whole genome shotgun (WGS) entry which is preliminary data.</text>
</comment>
<proteinExistence type="predicted"/>
<evidence type="ECO:0000256" key="1">
    <source>
        <dbReference type="SAM" id="Coils"/>
    </source>
</evidence>
<protein>
    <submittedName>
        <fullName evidence="4">Uncharacterized protein</fullName>
    </submittedName>
</protein>
<evidence type="ECO:0000313" key="4">
    <source>
        <dbReference type="EMBL" id="KAL3513827.1"/>
    </source>
</evidence>
<sequence length="574" mass="64671">MPNLHQRLWKKILCVESIPIYSLHATLPSFLLLGILSGFLLTDGLFQVPPKLLAHYLTVSLEKNIAIHRLPLRIALAGCRLANTWLANKESDVAIHSSHEHKSTKRSSSQDHSSVPYETGKGDILDTSIKTLNDARETITKDSHKETEATPTQNSKGNLTEKEVNAPNEEQPSKAVVAVSANGGKTPLVIFSPQALNATIGDLSCHNTCDKEESSESTSGRDRPWNRPKKSNKGNNARDLDMAIIDSEALIQGVPSSTIPLEQLAQYVFDDHEQRVVLVDDTLEEMEVSVTGPSKFDIFSNVVHTSLNANLTKNLDDGGNDVANSQAMIQMENIIMTRRTPSIQNTLLKQPLKILKPPTWPLPSTVSEFYSEEVISNCQREYVSMLWRNLKQHISKTSLEHMFSLNKHVTRFLEEMGSKTDISALQGLIKTFFENIETYNSVKASFDGKMTQESYEGLLSTTQQNLRTIEMQEQEQVKSVEDLESQITQFGNKEAELKEQLEHLCAQREEKTMVLNQSREILKKAQVEVTRLREEIQKIENTPRLSEEDVKVLGKMERLLEEDQNELSSFQFFG</sequence>
<keyword evidence="3" id="KW-1133">Transmembrane helix</keyword>
<feature type="region of interest" description="Disordered" evidence="2">
    <location>
        <begin position="208"/>
        <end position="238"/>
    </location>
</feature>
<feature type="coiled-coil region" evidence="1">
    <location>
        <begin position="480"/>
        <end position="542"/>
    </location>
</feature>
<dbReference type="AlphaFoldDB" id="A0ABD2Z6U4"/>
<organism evidence="4 5">
    <name type="scientific">Cinchona calisaya</name>
    <dbReference type="NCBI Taxonomy" id="153742"/>
    <lineage>
        <taxon>Eukaryota</taxon>
        <taxon>Viridiplantae</taxon>
        <taxon>Streptophyta</taxon>
        <taxon>Embryophyta</taxon>
        <taxon>Tracheophyta</taxon>
        <taxon>Spermatophyta</taxon>
        <taxon>Magnoliopsida</taxon>
        <taxon>eudicotyledons</taxon>
        <taxon>Gunneridae</taxon>
        <taxon>Pentapetalae</taxon>
        <taxon>asterids</taxon>
        <taxon>lamiids</taxon>
        <taxon>Gentianales</taxon>
        <taxon>Rubiaceae</taxon>
        <taxon>Cinchonoideae</taxon>
        <taxon>Cinchoneae</taxon>
        <taxon>Cinchona</taxon>
    </lineage>
</organism>
<feature type="transmembrane region" description="Helical" evidence="3">
    <location>
        <begin position="21"/>
        <end position="41"/>
    </location>
</feature>
<name>A0ABD2Z6U4_9GENT</name>
<evidence type="ECO:0000256" key="3">
    <source>
        <dbReference type="SAM" id="Phobius"/>
    </source>
</evidence>
<feature type="compositionally biased region" description="Basic and acidic residues" evidence="2">
    <location>
        <begin position="133"/>
        <end position="148"/>
    </location>
</feature>
<accession>A0ABD2Z6U4</accession>
<gene>
    <name evidence="4" type="ORF">ACH5RR_026544</name>
</gene>